<protein>
    <recommendedName>
        <fullName evidence="1">Transposase IS200-like domain-containing protein</fullName>
    </recommendedName>
</protein>
<dbReference type="PANTHER" id="PTHR36966">
    <property type="entry name" value="REP-ASSOCIATED TYROSINE TRANSPOSASE"/>
    <property type="match status" value="1"/>
</dbReference>
<dbReference type="EMBL" id="PCWM01000018">
    <property type="protein sequence ID" value="PIR03335.1"/>
    <property type="molecule type" value="Genomic_DNA"/>
</dbReference>
<proteinExistence type="predicted"/>
<comment type="caution">
    <text evidence="2">The sequence shown here is derived from an EMBL/GenBank/DDBJ whole genome shotgun (WGS) entry which is preliminary data.</text>
</comment>
<gene>
    <name evidence="2" type="ORF">COV60_00895</name>
</gene>
<feature type="domain" description="Transposase IS200-like" evidence="1">
    <location>
        <begin position="24"/>
        <end position="194"/>
    </location>
</feature>
<dbReference type="GO" id="GO:0006313">
    <property type="term" value="P:DNA transposition"/>
    <property type="evidence" value="ECO:0007669"/>
    <property type="project" value="InterPro"/>
</dbReference>
<dbReference type="InterPro" id="IPR002686">
    <property type="entry name" value="Transposase_17"/>
</dbReference>
<sequence length="204" mass="23825">MEGNKFKNKYRIESSRLSGYDYGQPGWFFITINTKNRTCWFGDVVNNTVVLSNAGRIVTDEWKRTAEMRPHVRLDEWVVMPNHMHMLFAIVDAGMMTTHDDTVDVETHCNASLPTPPKQPHPYKPISTQPPYKNEFGPQRNNVASIIRGFKGVCTNRIKSETPIVHFAWQPRFYDRIIRDERGIYAVRQYIRNNPGKWHHGQNH</sequence>
<dbReference type="GO" id="GO:0004803">
    <property type="term" value="F:transposase activity"/>
    <property type="evidence" value="ECO:0007669"/>
    <property type="project" value="InterPro"/>
</dbReference>
<accession>A0A2H0N5F7</accession>
<dbReference type="SMART" id="SM01321">
    <property type="entry name" value="Y1_Tnp"/>
    <property type="match status" value="1"/>
</dbReference>
<dbReference type="AlphaFoldDB" id="A0A2H0N5F7"/>
<name>A0A2H0N5F7_9BACT</name>
<reference evidence="2 3" key="1">
    <citation type="submission" date="2017-09" db="EMBL/GenBank/DDBJ databases">
        <title>Depth-based differentiation of microbial function through sediment-hosted aquifers and enrichment of novel symbionts in the deep terrestrial subsurface.</title>
        <authorList>
            <person name="Probst A.J."/>
            <person name="Ladd B."/>
            <person name="Jarett J.K."/>
            <person name="Geller-Mcgrath D.E."/>
            <person name="Sieber C.M."/>
            <person name="Emerson J.B."/>
            <person name="Anantharaman K."/>
            <person name="Thomas B.C."/>
            <person name="Malmstrom R."/>
            <person name="Stieglmeier M."/>
            <person name="Klingl A."/>
            <person name="Woyke T."/>
            <person name="Ryan C.M."/>
            <person name="Banfield J.F."/>
        </authorList>
    </citation>
    <scope>NUCLEOTIDE SEQUENCE [LARGE SCALE GENOMIC DNA]</scope>
    <source>
        <strain evidence="2">CG11_big_fil_rev_8_21_14_0_20_43_7</strain>
    </source>
</reference>
<dbReference type="PANTHER" id="PTHR36966:SF1">
    <property type="entry name" value="REP-ASSOCIATED TYROSINE TRANSPOSASE"/>
    <property type="match status" value="1"/>
</dbReference>
<dbReference type="InterPro" id="IPR036515">
    <property type="entry name" value="Transposase_17_sf"/>
</dbReference>
<evidence type="ECO:0000313" key="2">
    <source>
        <dbReference type="EMBL" id="PIR03335.1"/>
    </source>
</evidence>
<organism evidence="2 3">
    <name type="scientific">Candidatus Magasanikbacteria bacterium CG11_big_fil_rev_8_21_14_0_20_43_7</name>
    <dbReference type="NCBI Taxonomy" id="1974654"/>
    <lineage>
        <taxon>Bacteria</taxon>
        <taxon>Candidatus Magasanikiibacteriota</taxon>
    </lineage>
</organism>
<dbReference type="SUPFAM" id="SSF143422">
    <property type="entry name" value="Transposase IS200-like"/>
    <property type="match status" value="1"/>
</dbReference>
<dbReference type="Proteomes" id="UP000229782">
    <property type="component" value="Unassembled WGS sequence"/>
</dbReference>
<dbReference type="GO" id="GO:0043565">
    <property type="term" value="F:sequence-specific DNA binding"/>
    <property type="evidence" value="ECO:0007669"/>
    <property type="project" value="TreeGrafter"/>
</dbReference>
<evidence type="ECO:0000259" key="1">
    <source>
        <dbReference type="SMART" id="SM01321"/>
    </source>
</evidence>
<dbReference type="Gene3D" id="3.30.70.1290">
    <property type="entry name" value="Transposase IS200-like"/>
    <property type="match status" value="1"/>
</dbReference>
<evidence type="ECO:0000313" key="3">
    <source>
        <dbReference type="Proteomes" id="UP000229782"/>
    </source>
</evidence>
<dbReference type="InterPro" id="IPR052715">
    <property type="entry name" value="RAYT_transposase"/>
</dbReference>